<comment type="caution">
    <text evidence="2">The sequence shown here is derived from an EMBL/GenBank/DDBJ whole genome shotgun (WGS) entry which is preliminary data.</text>
</comment>
<keyword evidence="3" id="KW-1185">Reference proteome</keyword>
<dbReference type="PANTHER" id="PTHR46114:SF1">
    <property type="entry name" value="ZAD DOMAIN-CONTAINING PROTEIN"/>
    <property type="match status" value="1"/>
</dbReference>
<dbReference type="EMBL" id="JARPUR010000001">
    <property type="protein sequence ID" value="KAK4883880.1"/>
    <property type="molecule type" value="Genomic_DNA"/>
</dbReference>
<name>A0AAN7Q9F2_9COLE</name>
<protein>
    <submittedName>
        <fullName evidence="2">Uncharacterized protein</fullName>
    </submittedName>
</protein>
<feature type="compositionally biased region" description="Polar residues" evidence="1">
    <location>
        <begin position="251"/>
        <end position="266"/>
    </location>
</feature>
<sequence>MCHVSYKNRTILLLSCEHTDDKVSAESTIYKPDNKTESAANATDKLCKTLITQRNDLLTCFQETNENYDTHYEKIKEKLQYLLQHMAIHEQDVNPKIYKTNLYTRKALDTFKAGLLEPYRSFISYKNVESLKDCLLQFRNYNNHKQQVNFLNFIRYKTPIKSAHKSNTQNQNFRTPTSRNNAYFNNTNQYNPNYNQYRNQNINQNYGQNYNQNRNHFPSAPINVQSRPVSTRFPTNAEVFERKPEFKPTPMSISTRNTMRPSHNNNYFRNTGPRNFISEELHNVEDQPENQFLPLEENSSRRSLKCVLLHNGNKYGSIPIGHSTSMKEEYEAISLVLKKIKYEEHQWVICVDLKMVNLFLGQQSGYTKYS</sequence>
<organism evidence="2 3">
    <name type="scientific">Aquatica leii</name>
    <dbReference type="NCBI Taxonomy" id="1421715"/>
    <lineage>
        <taxon>Eukaryota</taxon>
        <taxon>Metazoa</taxon>
        <taxon>Ecdysozoa</taxon>
        <taxon>Arthropoda</taxon>
        <taxon>Hexapoda</taxon>
        <taxon>Insecta</taxon>
        <taxon>Pterygota</taxon>
        <taxon>Neoptera</taxon>
        <taxon>Endopterygota</taxon>
        <taxon>Coleoptera</taxon>
        <taxon>Polyphaga</taxon>
        <taxon>Elateriformia</taxon>
        <taxon>Elateroidea</taxon>
        <taxon>Lampyridae</taxon>
        <taxon>Luciolinae</taxon>
        <taxon>Aquatica</taxon>
    </lineage>
</organism>
<proteinExistence type="predicted"/>
<evidence type="ECO:0000256" key="1">
    <source>
        <dbReference type="SAM" id="MobiDB-lite"/>
    </source>
</evidence>
<accession>A0AAN7Q9F2</accession>
<dbReference type="AlphaFoldDB" id="A0AAN7Q9F2"/>
<gene>
    <name evidence="2" type="ORF">RN001_000151</name>
</gene>
<reference evidence="3" key="1">
    <citation type="submission" date="2023-01" db="EMBL/GenBank/DDBJ databases">
        <title>Key to firefly adult light organ development and bioluminescence: homeobox transcription factors regulate luciferase expression and transportation to peroxisome.</title>
        <authorList>
            <person name="Fu X."/>
        </authorList>
    </citation>
    <scope>NUCLEOTIDE SEQUENCE [LARGE SCALE GENOMIC DNA]</scope>
</reference>
<dbReference type="PANTHER" id="PTHR46114">
    <property type="entry name" value="APPLE DOMAIN-CONTAINING PROTEIN"/>
    <property type="match status" value="1"/>
</dbReference>
<dbReference type="Proteomes" id="UP001353858">
    <property type="component" value="Unassembled WGS sequence"/>
</dbReference>
<evidence type="ECO:0000313" key="3">
    <source>
        <dbReference type="Proteomes" id="UP001353858"/>
    </source>
</evidence>
<feature type="region of interest" description="Disordered" evidence="1">
    <location>
        <begin position="247"/>
        <end position="266"/>
    </location>
</feature>
<evidence type="ECO:0000313" key="2">
    <source>
        <dbReference type="EMBL" id="KAK4883880.1"/>
    </source>
</evidence>